<feature type="compositionally biased region" description="Low complexity" evidence="2">
    <location>
        <begin position="365"/>
        <end position="432"/>
    </location>
</feature>
<feature type="domain" description="WSC" evidence="4">
    <location>
        <begin position="33"/>
        <end position="125"/>
    </location>
</feature>
<evidence type="ECO:0000256" key="2">
    <source>
        <dbReference type="SAM" id="MobiDB-lite"/>
    </source>
</evidence>
<dbReference type="InterPro" id="IPR002889">
    <property type="entry name" value="WSC_carb-bd"/>
</dbReference>
<feature type="compositionally biased region" description="Polar residues" evidence="2">
    <location>
        <begin position="352"/>
        <end position="364"/>
    </location>
</feature>
<name>A0A2C5XWR3_9HYPO</name>
<evidence type="ECO:0000256" key="1">
    <source>
        <dbReference type="ARBA" id="ARBA00022737"/>
    </source>
</evidence>
<dbReference type="EMBL" id="NJET01000177">
    <property type="protein sequence ID" value="PHH59856.1"/>
    <property type="molecule type" value="Genomic_DNA"/>
</dbReference>
<organism evidence="5 6">
    <name type="scientific">Ophiocordyceps australis</name>
    <dbReference type="NCBI Taxonomy" id="1399860"/>
    <lineage>
        <taxon>Eukaryota</taxon>
        <taxon>Fungi</taxon>
        <taxon>Dikarya</taxon>
        <taxon>Ascomycota</taxon>
        <taxon>Pezizomycotina</taxon>
        <taxon>Sordariomycetes</taxon>
        <taxon>Hypocreomycetidae</taxon>
        <taxon>Hypocreales</taxon>
        <taxon>Ophiocordycipitaceae</taxon>
        <taxon>Ophiocordyceps</taxon>
    </lineage>
</organism>
<dbReference type="PANTHER" id="PTHR45964">
    <property type="entry name" value="WSCD FAMILY MEMBER CG9164"/>
    <property type="match status" value="1"/>
</dbReference>
<comment type="caution">
    <text evidence="5">The sequence shown here is derived from an EMBL/GenBank/DDBJ whole genome shotgun (WGS) entry which is preliminary data.</text>
</comment>
<keyword evidence="6" id="KW-1185">Reference proteome</keyword>
<evidence type="ECO:0000313" key="6">
    <source>
        <dbReference type="Proteomes" id="UP000226192"/>
    </source>
</evidence>
<feature type="compositionally biased region" description="Low complexity" evidence="2">
    <location>
        <begin position="274"/>
        <end position="351"/>
    </location>
</feature>
<dbReference type="InterPro" id="IPR051589">
    <property type="entry name" value="Sialate-O-sulfotransferase"/>
</dbReference>
<feature type="domain" description="WSC" evidence="4">
    <location>
        <begin position="138"/>
        <end position="233"/>
    </location>
</feature>
<keyword evidence="1" id="KW-0677">Repeat</keyword>
<dbReference type="PANTHER" id="PTHR45964:SF5">
    <property type="entry name" value="WSCD FAMILY MEMBER CG9164"/>
    <property type="match status" value="1"/>
</dbReference>
<dbReference type="Pfam" id="PF01822">
    <property type="entry name" value="WSC"/>
    <property type="match status" value="2"/>
</dbReference>
<dbReference type="STRING" id="1399860.A0A2C5XWR3"/>
<feature type="signal peptide" evidence="3">
    <location>
        <begin position="1"/>
        <end position="19"/>
    </location>
</feature>
<evidence type="ECO:0000259" key="4">
    <source>
        <dbReference type="PROSITE" id="PS51212"/>
    </source>
</evidence>
<dbReference type="PROSITE" id="PS51212">
    <property type="entry name" value="WSC"/>
    <property type="match status" value="2"/>
</dbReference>
<feature type="compositionally biased region" description="Low complexity" evidence="2">
    <location>
        <begin position="444"/>
        <end position="456"/>
    </location>
</feature>
<protein>
    <recommendedName>
        <fullName evidence="4">WSC domain-containing protein</fullName>
    </recommendedName>
</protein>
<evidence type="ECO:0000256" key="3">
    <source>
        <dbReference type="SAM" id="SignalP"/>
    </source>
</evidence>
<gene>
    <name evidence="5" type="ORF">CDD81_2435</name>
</gene>
<dbReference type="OrthoDB" id="2019572at2759"/>
<feature type="chain" id="PRO_5012496736" description="WSC domain-containing protein" evidence="3">
    <location>
        <begin position="20"/>
        <end position="784"/>
    </location>
</feature>
<reference evidence="5 6" key="1">
    <citation type="submission" date="2017-06" db="EMBL/GenBank/DDBJ databases">
        <title>Ant-infecting Ophiocordyceps genomes reveal a high diversity of potential behavioral manipulation genes and a possible major role for enterotoxins.</title>
        <authorList>
            <person name="De Bekker C."/>
            <person name="Evans H.C."/>
            <person name="Brachmann A."/>
            <person name="Hughes D.P."/>
        </authorList>
    </citation>
    <scope>NUCLEOTIDE SEQUENCE [LARGE SCALE GENOMIC DNA]</scope>
    <source>
        <strain evidence="5 6">Map64</strain>
    </source>
</reference>
<proteinExistence type="predicted"/>
<dbReference type="Proteomes" id="UP000226192">
    <property type="component" value="Unassembled WGS sequence"/>
</dbReference>
<evidence type="ECO:0000313" key="5">
    <source>
        <dbReference type="EMBL" id="PHH59856.1"/>
    </source>
</evidence>
<dbReference type="SMART" id="SM00321">
    <property type="entry name" value="WSC"/>
    <property type="match status" value="2"/>
</dbReference>
<keyword evidence="3" id="KW-0732">Signal</keyword>
<dbReference type="AlphaFoldDB" id="A0A2C5XWR3"/>
<feature type="region of interest" description="Disordered" evidence="2">
    <location>
        <begin position="274"/>
        <end position="456"/>
    </location>
</feature>
<accession>A0A2C5XWR3</accession>
<sequence length="784" mass="81490">MRSAWSVAAAMALAMPALAWNVEMPPCLDKFKPFVKSGCFANGEQSAALVYRSSLDQGSMTVEKCVAECKGNGFRYAGLKYYGVCFCGATVNGPQVDDAKCSFACSGNKTETCGGDSTLSIWQDPTFAKGPNDVSIDAYKALGCFTDQSAKGRTLSWAAAVDAATLTTSKCLAACEKQGFPFAGTEYGGECWCGVVLANDTAKVGDEECGVACRGDARASCGGASRLSLYVARELESLEPCGFEATTTTAKGAYPYPTRGTLLPSSASLPISQSSSASYPASQSTLPSSASLPVSQPSSASYPVHQPSSASLPVSQPSSASLPVSQPSSVSYPVHQPSSASLPISQPSSTSYPVHQPSSASLPVSQSPPASLPISQSPSISISVPLASSSSPSSSAAANTPSSYNSSPASTASSSKPAAASSSSTNKATPTTLQSSLVAPTTPPTSASPSTTPHGSLSSSAALCTSTTTVPAPCEWQIGNWCAPALPDWTNQDECIVAAKTCALQVVSCFRHAGWPSSIDCFDFGRWCGNLQQHCYGSDCSGGYGGRCSGKKTCWDRYAPPGHGNPPAVSTSVHPCASSASSTRAAATPTLPPSCPPLPTNICTQPSNDALGYGPGNPVGNIPLPIVGCNDLRDDYNSYPFKYYSEPDSSRCPSFAWRQWPDVCVDACTEQFDQCRDTYVQSCRRPATKRSVSRRAARQAEGVSRRGAVSLWSGVSSLYGGGVCAATADDYAWSNPGADAANCWGWGGNTPAQADKRCRSQYTDCLRINKRVDAEGMCQSYCSN</sequence>